<reference evidence="2" key="1">
    <citation type="submission" date="2022-11" db="EMBL/GenBank/DDBJ databases">
        <title>Centuries of genome instability and evolution in soft-shell clam transmissible cancer (bioRxiv).</title>
        <authorList>
            <person name="Hart S.F.M."/>
            <person name="Yonemitsu M.A."/>
            <person name="Giersch R.M."/>
            <person name="Beal B.F."/>
            <person name="Arriagada G."/>
            <person name="Davis B.W."/>
            <person name="Ostrander E.A."/>
            <person name="Goff S.P."/>
            <person name="Metzger M.J."/>
        </authorList>
    </citation>
    <scope>NUCLEOTIDE SEQUENCE</scope>
    <source>
        <strain evidence="2">MELC-2E11</strain>
        <tissue evidence="2">Siphon/mantle</tissue>
    </source>
</reference>
<dbReference type="EMBL" id="CP111021">
    <property type="protein sequence ID" value="WAR16364.1"/>
    <property type="molecule type" value="Genomic_DNA"/>
</dbReference>
<evidence type="ECO:0000313" key="3">
    <source>
        <dbReference type="Proteomes" id="UP001164746"/>
    </source>
</evidence>
<keyword evidence="3" id="KW-1185">Reference proteome</keyword>
<protein>
    <submittedName>
        <fullName evidence="2">Uncharacterized protein</fullName>
    </submittedName>
</protein>
<organism evidence="2 3">
    <name type="scientific">Mya arenaria</name>
    <name type="common">Soft-shell clam</name>
    <dbReference type="NCBI Taxonomy" id="6604"/>
    <lineage>
        <taxon>Eukaryota</taxon>
        <taxon>Metazoa</taxon>
        <taxon>Spiralia</taxon>
        <taxon>Lophotrochozoa</taxon>
        <taxon>Mollusca</taxon>
        <taxon>Bivalvia</taxon>
        <taxon>Autobranchia</taxon>
        <taxon>Heteroconchia</taxon>
        <taxon>Euheterodonta</taxon>
        <taxon>Imparidentia</taxon>
        <taxon>Neoheterodontei</taxon>
        <taxon>Myida</taxon>
        <taxon>Myoidea</taxon>
        <taxon>Myidae</taxon>
        <taxon>Mya</taxon>
    </lineage>
</organism>
<feature type="transmembrane region" description="Helical" evidence="1">
    <location>
        <begin position="20"/>
        <end position="41"/>
    </location>
</feature>
<proteinExistence type="predicted"/>
<dbReference type="Proteomes" id="UP001164746">
    <property type="component" value="Chromosome 10"/>
</dbReference>
<evidence type="ECO:0000256" key="1">
    <source>
        <dbReference type="SAM" id="Phobius"/>
    </source>
</evidence>
<sequence>ILHSSESIFSPENKMSLSTVVLLVVCLTATRFLYIHAAVVFTCDETGLISITTFPSKANKIAIDSSNTVLTIDDSTSGILKIAAGKDAQITVAFSDYDMSTVKAFAGDAEAYSLQCTEIDSTGVNLNTVTPTYTVSSRITATNDDATAISSITVGNDFLYIIVVPSVYTISVVSCDAFAHDGSSKVAALSVALLGASGCTSSSNAGGALMSNVALKASTAGTYKATSTGDCARKRRYVESVDDGSYSMTTRDVIEVIDPFTIGAASVPTVTISAILLSTIASLWASA</sequence>
<keyword evidence="1" id="KW-0812">Transmembrane</keyword>
<accession>A0ABY7F4Q9</accession>
<evidence type="ECO:0000313" key="2">
    <source>
        <dbReference type="EMBL" id="WAR16364.1"/>
    </source>
</evidence>
<name>A0ABY7F4Q9_MYAAR</name>
<keyword evidence="1" id="KW-0472">Membrane</keyword>
<feature type="non-terminal residue" evidence="2">
    <location>
        <position position="287"/>
    </location>
</feature>
<gene>
    <name evidence="2" type="ORF">MAR_030958</name>
</gene>
<keyword evidence="1" id="KW-1133">Transmembrane helix</keyword>